<sequence>MTERQKKIAMLLCVFTIVMAVIDNNIVSAAVVPIVRELDPVHGVDRLPWLVSAFALAATAMLPLYGKLCDVFGPKLVYLGAIATFLAGSALCGAAQSMGQLIAFRALQGAGAGGLMSVTMVVLAHLAGGPGSGSTRGGNFGGVVAGAGMALGPFLGGILADHGQWRWIFYLNLPVGLLILIVSARLLRLPESERTHRIDFLGAGLAAAFAVGLLLISEWGGREYAWDSPTILGLVVATLALLGAFLWRQAVAAEPILPLSLFRNATISLGFAIQGLMGLTMMGSMVYVMVYLQVVRGVPAAQAGLYLIPMAAGLTVVGMVAGKLSESGVSRKGLLVSGTAIGTLAIGTLTFVGADTDLWYVRGSLFVLGIGFGQLLGLLIAVVQQAAPRTQLGVATTAIRFFQNLGGALGAAVLGTILSRAFTARMPGMSTSAVATLTGDVRTAAVNALVHSMDLVFMVATGAMAVSVVLALMLRMPVATPEPAAQPTLAPEPAKV</sequence>
<evidence type="ECO:0000259" key="6">
    <source>
        <dbReference type="PROSITE" id="PS50850"/>
    </source>
</evidence>
<dbReference type="Pfam" id="PF07690">
    <property type="entry name" value="MFS_1"/>
    <property type="match status" value="1"/>
</dbReference>
<evidence type="ECO:0000256" key="4">
    <source>
        <dbReference type="ARBA" id="ARBA00023136"/>
    </source>
</evidence>
<feature type="transmembrane region" description="Helical" evidence="5">
    <location>
        <begin position="359"/>
        <end position="383"/>
    </location>
</feature>
<dbReference type="InterPro" id="IPR011701">
    <property type="entry name" value="MFS"/>
</dbReference>
<feature type="transmembrane region" description="Helical" evidence="5">
    <location>
        <begin position="140"/>
        <end position="159"/>
    </location>
</feature>
<comment type="caution">
    <text evidence="7">The sequence shown here is derived from an EMBL/GenBank/DDBJ whole genome shotgun (WGS) entry which is preliminary data.</text>
</comment>
<evidence type="ECO:0000256" key="2">
    <source>
        <dbReference type="ARBA" id="ARBA00022692"/>
    </source>
</evidence>
<evidence type="ECO:0000256" key="3">
    <source>
        <dbReference type="ARBA" id="ARBA00022989"/>
    </source>
</evidence>
<protein>
    <submittedName>
        <fullName evidence="7">MFS transporter</fullName>
    </submittedName>
</protein>
<feature type="transmembrane region" description="Helical" evidence="5">
    <location>
        <begin position="47"/>
        <end position="65"/>
    </location>
</feature>
<keyword evidence="3 5" id="KW-1133">Transmembrane helix</keyword>
<accession>A0ABV8M244</accession>
<dbReference type="InterPro" id="IPR020846">
    <property type="entry name" value="MFS_dom"/>
</dbReference>
<feature type="transmembrane region" description="Helical" evidence="5">
    <location>
        <begin position="165"/>
        <end position="186"/>
    </location>
</feature>
<dbReference type="PANTHER" id="PTHR23501">
    <property type="entry name" value="MAJOR FACILITATOR SUPERFAMILY"/>
    <property type="match status" value="1"/>
</dbReference>
<comment type="subcellular location">
    <subcellularLocation>
        <location evidence="1">Cell membrane</location>
        <topology evidence="1">Multi-pass membrane protein</topology>
    </subcellularLocation>
</comment>
<feature type="domain" description="Major facilitator superfamily (MFS) profile" evidence="6">
    <location>
        <begin position="9"/>
        <end position="479"/>
    </location>
</feature>
<dbReference type="Gene3D" id="1.20.1720.10">
    <property type="entry name" value="Multidrug resistance protein D"/>
    <property type="match status" value="1"/>
</dbReference>
<gene>
    <name evidence="7" type="ORF">ACFOZ4_39315</name>
</gene>
<organism evidence="7 8">
    <name type="scientific">Hamadaea flava</name>
    <dbReference type="NCBI Taxonomy" id="1742688"/>
    <lineage>
        <taxon>Bacteria</taxon>
        <taxon>Bacillati</taxon>
        <taxon>Actinomycetota</taxon>
        <taxon>Actinomycetes</taxon>
        <taxon>Micromonosporales</taxon>
        <taxon>Micromonosporaceae</taxon>
        <taxon>Hamadaea</taxon>
    </lineage>
</organism>
<feature type="transmembrane region" description="Helical" evidence="5">
    <location>
        <begin position="228"/>
        <end position="247"/>
    </location>
</feature>
<dbReference type="PROSITE" id="PS50850">
    <property type="entry name" value="MFS"/>
    <property type="match status" value="1"/>
</dbReference>
<feature type="transmembrane region" description="Helical" evidence="5">
    <location>
        <begin position="198"/>
        <end position="216"/>
    </location>
</feature>
<keyword evidence="4 5" id="KW-0472">Membrane</keyword>
<keyword evidence="8" id="KW-1185">Reference proteome</keyword>
<feature type="transmembrane region" description="Helical" evidence="5">
    <location>
        <begin position="334"/>
        <end position="353"/>
    </location>
</feature>
<dbReference type="Gene3D" id="1.20.1250.20">
    <property type="entry name" value="MFS general substrate transporter like domains"/>
    <property type="match status" value="1"/>
</dbReference>
<keyword evidence="2 5" id="KW-0812">Transmembrane</keyword>
<dbReference type="EMBL" id="JBHSAY010000033">
    <property type="protein sequence ID" value="MFC4136692.1"/>
    <property type="molecule type" value="Genomic_DNA"/>
</dbReference>
<feature type="transmembrane region" description="Helical" evidence="5">
    <location>
        <begin position="303"/>
        <end position="322"/>
    </location>
</feature>
<feature type="transmembrane region" description="Helical" evidence="5">
    <location>
        <begin position="12"/>
        <end position="35"/>
    </location>
</feature>
<feature type="transmembrane region" description="Helical" evidence="5">
    <location>
        <begin position="267"/>
        <end position="291"/>
    </location>
</feature>
<dbReference type="SUPFAM" id="SSF103473">
    <property type="entry name" value="MFS general substrate transporter"/>
    <property type="match status" value="2"/>
</dbReference>
<dbReference type="Proteomes" id="UP001595816">
    <property type="component" value="Unassembled WGS sequence"/>
</dbReference>
<evidence type="ECO:0000313" key="7">
    <source>
        <dbReference type="EMBL" id="MFC4136692.1"/>
    </source>
</evidence>
<evidence type="ECO:0000256" key="5">
    <source>
        <dbReference type="SAM" id="Phobius"/>
    </source>
</evidence>
<evidence type="ECO:0000313" key="8">
    <source>
        <dbReference type="Proteomes" id="UP001595816"/>
    </source>
</evidence>
<evidence type="ECO:0000256" key="1">
    <source>
        <dbReference type="ARBA" id="ARBA00004651"/>
    </source>
</evidence>
<dbReference type="PANTHER" id="PTHR23501:SF197">
    <property type="entry name" value="COMD"/>
    <property type="match status" value="1"/>
</dbReference>
<proteinExistence type="predicted"/>
<reference evidence="8" key="1">
    <citation type="journal article" date="2019" name="Int. J. Syst. Evol. Microbiol.">
        <title>The Global Catalogue of Microorganisms (GCM) 10K type strain sequencing project: providing services to taxonomists for standard genome sequencing and annotation.</title>
        <authorList>
            <consortium name="The Broad Institute Genomics Platform"/>
            <consortium name="The Broad Institute Genome Sequencing Center for Infectious Disease"/>
            <person name="Wu L."/>
            <person name="Ma J."/>
        </authorList>
    </citation>
    <scope>NUCLEOTIDE SEQUENCE [LARGE SCALE GENOMIC DNA]</scope>
    <source>
        <strain evidence="8">CGMCC 4.7289</strain>
    </source>
</reference>
<dbReference type="RefSeq" id="WP_253760510.1">
    <property type="nucleotide sequence ID" value="NZ_JAMZDZ010000001.1"/>
</dbReference>
<feature type="transmembrane region" description="Helical" evidence="5">
    <location>
        <begin position="404"/>
        <end position="422"/>
    </location>
</feature>
<feature type="transmembrane region" description="Helical" evidence="5">
    <location>
        <begin position="102"/>
        <end position="128"/>
    </location>
</feature>
<feature type="transmembrane region" description="Helical" evidence="5">
    <location>
        <begin position="77"/>
        <end position="96"/>
    </location>
</feature>
<name>A0ABV8M244_9ACTN</name>
<feature type="transmembrane region" description="Helical" evidence="5">
    <location>
        <begin position="455"/>
        <end position="474"/>
    </location>
</feature>
<dbReference type="InterPro" id="IPR036259">
    <property type="entry name" value="MFS_trans_sf"/>
</dbReference>